<feature type="region of interest" description="Disordered" evidence="1">
    <location>
        <begin position="318"/>
        <end position="459"/>
    </location>
</feature>
<evidence type="ECO:0000313" key="3">
    <source>
        <dbReference type="EMBL" id="KAL1544380.1"/>
    </source>
</evidence>
<feature type="compositionally biased region" description="Polar residues" evidence="1">
    <location>
        <begin position="321"/>
        <end position="340"/>
    </location>
</feature>
<feature type="compositionally biased region" description="Polar residues" evidence="1">
    <location>
        <begin position="354"/>
        <end position="387"/>
    </location>
</feature>
<dbReference type="EMBL" id="JBEAFC010000008">
    <property type="protein sequence ID" value="KAL1544380.1"/>
    <property type="molecule type" value="Genomic_DNA"/>
</dbReference>
<evidence type="ECO:0000313" key="4">
    <source>
        <dbReference type="Proteomes" id="UP001567538"/>
    </source>
</evidence>
<gene>
    <name evidence="3" type="ORF">AAHA92_21241</name>
</gene>
<protein>
    <recommendedName>
        <fullName evidence="2">Retrotransposon gag domain-containing protein</fullName>
    </recommendedName>
</protein>
<dbReference type="InterPro" id="IPR021109">
    <property type="entry name" value="Peptidase_aspartic_dom_sf"/>
</dbReference>
<dbReference type="Proteomes" id="UP001567538">
    <property type="component" value="Unassembled WGS sequence"/>
</dbReference>
<dbReference type="InterPro" id="IPR005162">
    <property type="entry name" value="Retrotrans_gag_dom"/>
</dbReference>
<evidence type="ECO:0000259" key="2">
    <source>
        <dbReference type="Pfam" id="PF03732"/>
    </source>
</evidence>
<feature type="region of interest" description="Disordered" evidence="1">
    <location>
        <begin position="292"/>
        <end position="311"/>
    </location>
</feature>
<feature type="compositionally biased region" description="Polar residues" evidence="1">
    <location>
        <begin position="292"/>
        <end position="302"/>
    </location>
</feature>
<sequence length="963" mass="108076">MAALHEDDPEIGYVNAHLSGEPAQAIVMTPGQAGIEVKNNVLAVMPHFYGRKIDNPYEFLHEFCKLCGIQRRPAGSSEEEYGLRAIPFALKGEADTWFMRLPPNSVRSWAEFRSIFLDYFFPATRTNALKKEIQGATQEGDETLSQYWGRFKGLLDACPNNRMSEAEIYNNFYEGLAPESKDLVNSSSGGDFSRLRVSEAKRVINRLIDAKKAYDNPRAQSNHRASVRTATEQAEDNLGARMDQLEKAILNALENGSPPLTEKCQAPLGQEEVFSNYGPQMDYQQANATGNWNSRSHWNQNGGWVPRQRDAPWREHPNFRLTESNSNPHPQSLSNAQPQERSPWPCRYNEGPHNWNNRGQGSQPNWSSRNQQSQYVPPHQRGQQGNRSPRHHFDSNEGPNGQYNQNSGPSGNFPYPQGSGPYSSFEENFHNYGPGFNQQGAESGQPYSRQQNRPTDDLVGDLLNSQQHLQSNIHASNDVVHKLQDAQLEQKAAMDMMAKQLSQIATSLNAMRGNDEKIPATVKIPERENISKITLRSGKAYEEPKITGEGEDELVKQTGRTGDNYDLTKEDLLKPLPPMADPFFLDQEPEVASEERKEKEEDEVPPENLNKVPQTKPFPYRGGAKKKREDPVDFMEIFGKLEINLPFLQALKLPPFSRFIKEFIAGKAQSDGKIVIGENVSAVIQNKKLPSKRTDPGVFMLPITIGDIKVEHAMCDLGASINVLPYTLYTKLMGARLIQTKVVIQLADRSCINPVGVLENVIVKVHDFLYPADFHVIRMSEDVPAESSGVLLGRPFLRTAKTLIDVCEGTICLDYHGEKYTFSIDEAMKKPMDEENLHSVDVITPLVQEYLEEEFLARSEGSSKHDTIEAEVANWCETMQKNDLTDQEISEAIMDFCQAKGSSGSSLPAQLASVERAPGQESQSTDEADKNPLPQEERATTELKKLPPGLKYVFLREKEQSPL</sequence>
<dbReference type="PANTHER" id="PTHR33067">
    <property type="entry name" value="RNA-DIRECTED DNA POLYMERASE-RELATED"/>
    <property type="match status" value="1"/>
</dbReference>
<feature type="compositionally biased region" description="Polar residues" evidence="1">
    <location>
        <begin position="436"/>
        <end position="453"/>
    </location>
</feature>
<dbReference type="Gene3D" id="2.40.70.10">
    <property type="entry name" value="Acid Proteases"/>
    <property type="match status" value="1"/>
</dbReference>
<keyword evidence="4" id="KW-1185">Reference proteome</keyword>
<feature type="region of interest" description="Disordered" evidence="1">
    <location>
        <begin position="907"/>
        <end position="945"/>
    </location>
</feature>
<feature type="domain" description="Retrotransposon gag" evidence="2">
    <location>
        <begin position="86"/>
        <end position="177"/>
    </location>
</feature>
<feature type="compositionally biased region" description="Polar residues" evidence="1">
    <location>
        <begin position="397"/>
        <end position="410"/>
    </location>
</feature>
<dbReference type="PANTHER" id="PTHR33067:SF15">
    <property type="entry name" value="RNA-DIRECTED DNA POLYMERASE"/>
    <property type="match status" value="1"/>
</dbReference>
<accession>A0ABD1GJS9</accession>
<reference evidence="3 4" key="1">
    <citation type="submission" date="2024-06" db="EMBL/GenBank/DDBJ databases">
        <title>A chromosome level genome sequence of Diviner's sage (Salvia divinorum).</title>
        <authorList>
            <person name="Ford S.A."/>
            <person name="Ro D.-K."/>
            <person name="Ness R.W."/>
            <person name="Phillips M.A."/>
        </authorList>
    </citation>
    <scope>NUCLEOTIDE SEQUENCE [LARGE SCALE GENOMIC DNA]</scope>
    <source>
        <strain evidence="3">SAF-2024a</strain>
        <tissue evidence="3">Leaf</tissue>
    </source>
</reference>
<proteinExistence type="predicted"/>
<feature type="compositionally biased region" description="Basic and acidic residues" evidence="1">
    <location>
        <begin position="927"/>
        <end position="945"/>
    </location>
</feature>
<comment type="caution">
    <text evidence="3">The sequence shown here is derived from an EMBL/GenBank/DDBJ whole genome shotgun (WGS) entry which is preliminary data.</text>
</comment>
<feature type="region of interest" description="Disordered" evidence="1">
    <location>
        <begin position="590"/>
        <end position="625"/>
    </location>
</feature>
<dbReference type="CDD" id="cd00303">
    <property type="entry name" value="retropepsin_like"/>
    <property type="match status" value="1"/>
</dbReference>
<name>A0ABD1GJS9_SALDI</name>
<organism evidence="3 4">
    <name type="scientific">Salvia divinorum</name>
    <name type="common">Maria pastora</name>
    <name type="synonym">Diviner's sage</name>
    <dbReference type="NCBI Taxonomy" id="28513"/>
    <lineage>
        <taxon>Eukaryota</taxon>
        <taxon>Viridiplantae</taxon>
        <taxon>Streptophyta</taxon>
        <taxon>Embryophyta</taxon>
        <taxon>Tracheophyta</taxon>
        <taxon>Spermatophyta</taxon>
        <taxon>Magnoliopsida</taxon>
        <taxon>eudicotyledons</taxon>
        <taxon>Gunneridae</taxon>
        <taxon>Pentapetalae</taxon>
        <taxon>asterids</taxon>
        <taxon>lamiids</taxon>
        <taxon>Lamiales</taxon>
        <taxon>Lamiaceae</taxon>
        <taxon>Nepetoideae</taxon>
        <taxon>Mentheae</taxon>
        <taxon>Salviinae</taxon>
        <taxon>Salvia</taxon>
        <taxon>Salvia subgen. Calosphace</taxon>
    </lineage>
</organism>
<dbReference type="AlphaFoldDB" id="A0ABD1GJS9"/>
<dbReference type="Pfam" id="PF03732">
    <property type="entry name" value="Retrotrans_gag"/>
    <property type="match status" value="1"/>
</dbReference>
<evidence type="ECO:0000256" key="1">
    <source>
        <dbReference type="SAM" id="MobiDB-lite"/>
    </source>
</evidence>